<organism evidence="7 8">
    <name type="scientific">Mycolicibacterium murale</name>
    <dbReference type="NCBI Taxonomy" id="182220"/>
    <lineage>
        <taxon>Bacteria</taxon>
        <taxon>Bacillati</taxon>
        <taxon>Actinomycetota</taxon>
        <taxon>Actinomycetes</taxon>
        <taxon>Mycobacteriales</taxon>
        <taxon>Mycobacteriaceae</taxon>
        <taxon>Mycolicibacterium</taxon>
    </lineage>
</organism>
<evidence type="ECO:0000256" key="4">
    <source>
        <dbReference type="PIRSR" id="PIRSR000103-1"/>
    </source>
</evidence>
<evidence type="ECO:0000313" key="7">
    <source>
        <dbReference type="EMBL" id="GFG56682.1"/>
    </source>
</evidence>
<comment type="similarity">
    <text evidence="1">Belongs to the HIBADH-related family.</text>
</comment>
<dbReference type="InterPro" id="IPR006115">
    <property type="entry name" value="6PGDH_NADP-bd"/>
</dbReference>
<evidence type="ECO:0000256" key="2">
    <source>
        <dbReference type="ARBA" id="ARBA00023002"/>
    </source>
</evidence>
<dbReference type="GO" id="GO:0051287">
    <property type="term" value="F:NAD binding"/>
    <property type="evidence" value="ECO:0007669"/>
    <property type="project" value="InterPro"/>
</dbReference>
<evidence type="ECO:0000256" key="1">
    <source>
        <dbReference type="ARBA" id="ARBA00009080"/>
    </source>
</evidence>
<gene>
    <name evidence="7" type="ORF">MMUR_08180</name>
</gene>
<dbReference type="RefSeq" id="WP_193488221.1">
    <property type="nucleotide sequence ID" value="NZ_BAAAMC010000028.1"/>
</dbReference>
<feature type="active site" evidence="4">
    <location>
        <position position="171"/>
    </location>
</feature>
<dbReference type="InterPro" id="IPR002204">
    <property type="entry name" value="3-OH-isobutyrate_DH-rel_CS"/>
</dbReference>
<dbReference type="Pfam" id="PF03446">
    <property type="entry name" value="NAD_binding_2"/>
    <property type="match status" value="1"/>
</dbReference>
<dbReference type="SUPFAM" id="SSF51735">
    <property type="entry name" value="NAD(P)-binding Rossmann-fold domains"/>
    <property type="match status" value="1"/>
</dbReference>
<keyword evidence="2" id="KW-0560">Oxidoreductase</keyword>
<dbReference type="Gene3D" id="3.40.50.720">
    <property type="entry name" value="NAD(P)-binding Rossmann-like Domain"/>
    <property type="match status" value="1"/>
</dbReference>
<dbReference type="InterPro" id="IPR015815">
    <property type="entry name" value="HIBADH-related"/>
</dbReference>
<evidence type="ECO:0000259" key="5">
    <source>
        <dbReference type="Pfam" id="PF03446"/>
    </source>
</evidence>
<dbReference type="SUPFAM" id="SSF48179">
    <property type="entry name" value="6-phosphogluconate dehydrogenase C-terminal domain-like"/>
    <property type="match status" value="1"/>
</dbReference>
<comment type="caution">
    <text evidence="7">The sequence shown here is derived from an EMBL/GenBank/DDBJ whole genome shotgun (WGS) entry which is preliminary data.</text>
</comment>
<dbReference type="Pfam" id="PF14833">
    <property type="entry name" value="NAD_binding_11"/>
    <property type="match status" value="1"/>
</dbReference>
<feature type="domain" description="3-hydroxyisobutyrate dehydrogenase-like NAD-binding" evidence="6">
    <location>
        <begin position="165"/>
        <end position="284"/>
    </location>
</feature>
<dbReference type="InterPro" id="IPR013328">
    <property type="entry name" value="6PGD_dom2"/>
</dbReference>
<protein>
    <submittedName>
        <fullName evidence="7">Beta-hydroxyacid dehydrogenase</fullName>
    </submittedName>
</protein>
<dbReference type="InterPro" id="IPR036291">
    <property type="entry name" value="NAD(P)-bd_dom_sf"/>
</dbReference>
<dbReference type="AlphaFoldDB" id="A0A7I9WG26"/>
<evidence type="ECO:0000313" key="8">
    <source>
        <dbReference type="Proteomes" id="UP000465241"/>
    </source>
</evidence>
<keyword evidence="8" id="KW-1185">Reference proteome</keyword>
<dbReference type="GO" id="GO:0016491">
    <property type="term" value="F:oxidoreductase activity"/>
    <property type="evidence" value="ECO:0007669"/>
    <property type="project" value="UniProtKB-KW"/>
</dbReference>
<dbReference type="PROSITE" id="PS00895">
    <property type="entry name" value="3_HYDROXYISOBUT_DH"/>
    <property type="match status" value="1"/>
</dbReference>
<proteinExistence type="inferred from homology"/>
<dbReference type="InterPro" id="IPR008927">
    <property type="entry name" value="6-PGluconate_DH-like_C_sf"/>
</dbReference>
<dbReference type="PANTHER" id="PTHR43060:SF15">
    <property type="entry name" value="3-HYDROXYISOBUTYRATE DEHYDROGENASE-LIKE 1, MITOCHONDRIAL-RELATED"/>
    <property type="match status" value="1"/>
</dbReference>
<dbReference type="InterPro" id="IPR029154">
    <property type="entry name" value="HIBADH-like_NADP-bd"/>
</dbReference>
<dbReference type="GO" id="GO:0016054">
    <property type="term" value="P:organic acid catabolic process"/>
    <property type="evidence" value="ECO:0007669"/>
    <property type="project" value="UniProtKB-ARBA"/>
</dbReference>
<dbReference type="PANTHER" id="PTHR43060">
    <property type="entry name" value="3-HYDROXYISOBUTYRATE DEHYDROGENASE-LIKE 1, MITOCHONDRIAL-RELATED"/>
    <property type="match status" value="1"/>
</dbReference>
<accession>A0A7I9WG26</accession>
<dbReference type="EMBL" id="BLKT01000003">
    <property type="protein sequence ID" value="GFG56682.1"/>
    <property type="molecule type" value="Genomic_DNA"/>
</dbReference>
<feature type="domain" description="6-phosphogluconate dehydrogenase NADP-binding" evidence="5">
    <location>
        <begin position="5"/>
        <end position="158"/>
    </location>
</feature>
<evidence type="ECO:0000256" key="3">
    <source>
        <dbReference type="ARBA" id="ARBA00023027"/>
    </source>
</evidence>
<name>A0A7I9WG26_9MYCO</name>
<dbReference type="PIRSF" id="PIRSF000103">
    <property type="entry name" value="HIBADH"/>
    <property type="match status" value="1"/>
</dbReference>
<reference evidence="7 8" key="1">
    <citation type="journal article" date="2019" name="Emerg. Microbes Infect.">
        <title>Comprehensive subspecies identification of 175 nontuberculous mycobacteria species based on 7547 genomic profiles.</title>
        <authorList>
            <person name="Matsumoto Y."/>
            <person name="Kinjo T."/>
            <person name="Motooka D."/>
            <person name="Nabeya D."/>
            <person name="Jung N."/>
            <person name="Uechi K."/>
            <person name="Horii T."/>
            <person name="Iida T."/>
            <person name="Fujita J."/>
            <person name="Nakamura S."/>
        </authorList>
    </citation>
    <scope>NUCLEOTIDE SEQUENCE [LARGE SCALE GENOMIC DNA]</scope>
    <source>
        <strain evidence="7 8">JCM 13392</strain>
    </source>
</reference>
<keyword evidence="3" id="KW-0520">NAD</keyword>
<sequence length="286" mass="29163">MTAPTVGFIGLGAMGLPMAQRIASAGHPVLAVEASPARCDQARAADITVGDVATLREADLVIVMVATADQLHQVLAGPDGALSVMAVGTTCVVMSTVGPAAVEKIGAQAAECGVDVLDVPVTGGVSGAEAGTLSLLVGGDPEVVTRVEDVLRCLGSILLCGSRVGDGQAVKVINQLLCSVHLAAAAEALMLAERLGLDSAKVLEAVNSGAGSSWMLGDRGPRMLEDTPEPLTMLDIFVKDSTLVAEAAADAGFGVPILEAARERFRRAADSGYGRCDDSEVRRAYL</sequence>
<evidence type="ECO:0000259" key="6">
    <source>
        <dbReference type="Pfam" id="PF14833"/>
    </source>
</evidence>
<dbReference type="Proteomes" id="UP000465241">
    <property type="component" value="Unassembled WGS sequence"/>
</dbReference>
<dbReference type="Gene3D" id="1.10.1040.10">
    <property type="entry name" value="N-(1-d-carboxylethyl)-l-norvaline Dehydrogenase, domain 2"/>
    <property type="match status" value="1"/>
</dbReference>
<dbReference type="GO" id="GO:0050661">
    <property type="term" value="F:NADP binding"/>
    <property type="evidence" value="ECO:0007669"/>
    <property type="project" value="InterPro"/>
</dbReference>